<dbReference type="PANTHER" id="PTHR13767:SF2">
    <property type="entry name" value="PSEUDOURIDYLATE SYNTHASE TRUB1"/>
    <property type="match status" value="1"/>
</dbReference>
<feature type="domain" description="tRNA pseudouridylate synthase B C-terminal" evidence="8">
    <location>
        <begin position="182"/>
        <end position="242"/>
    </location>
</feature>
<dbReference type="InterPro" id="IPR015240">
    <property type="entry name" value="tRNA_sdUridine_synth_fam1_C"/>
</dbReference>
<comment type="function">
    <text evidence="5">Responsible for synthesis of pseudouridine from uracil-55 in the psi GC loop of transfer RNAs.</text>
</comment>
<dbReference type="CDD" id="cd02573">
    <property type="entry name" value="PseudoU_synth_EcTruB"/>
    <property type="match status" value="1"/>
</dbReference>
<evidence type="ECO:0000259" key="7">
    <source>
        <dbReference type="Pfam" id="PF09157"/>
    </source>
</evidence>
<dbReference type="InterPro" id="IPR014780">
    <property type="entry name" value="tRNA_psdUridine_synth_TruB"/>
</dbReference>
<dbReference type="EMBL" id="PIQH01000004">
    <property type="protein sequence ID" value="RUO80438.1"/>
    <property type="molecule type" value="Genomic_DNA"/>
</dbReference>
<comment type="caution">
    <text evidence="9">The sequence shown here is derived from an EMBL/GenBank/DDBJ whole genome shotgun (WGS) entry which is preliminary data.</text>
</comment>
<dbReference type="GO" id="GO:0003723">
    <property type="term" value="F:RNA binding"/>
    <property type="evidence" value="ECO:0007669"/>
    <property type="project" value="InterPro"/>
</dbReference>
<dbReference type="GO" id="GO:0031119">
    <property type="term" value="P:tRNA pseudouridine synthesis"/>
    <property type="evidence" value="ECO:0007669"/>
    <property type="project" value="UniProtKB-UniRule"/>
</dbReference>
<dbReference type="Pfam" id="PF01509">
    <property type="entry name" value="TruB_N"/>
    <property type="match status" value="1"/>
</dbReference>
<protein>
    <recommendedName>
        <fullName evidence="5">tRNA pseudouridine synthase B</fullName>
        <ecNumber evidence="5">5.4.99.25</ecNumber>
    </recommendedName>
    <alternativeName>
        <fullName evidence="5">tRNA pseudouridine(55) synthase</fullName>
        <shortName evidence="5">Psi55 synthase</shortName>
    </alternativeName>
    <alternativeName>
        <fullName evidence="5">tRNA pseudouridylate synthase</fullName>
    </alternativeName>
    <alternativeName>
        <fullName evidence="5">tRNA-uridine isomerase</fullName>
    </alternativeName>
</protein>
<dbReference type="InterPro" id="IPR020103">
    <property type="entry name" value="PsdUridine_synth_cat_dom_sf"/>
</dbReference>
<dbReference type="RefSeq" id="WP_126841495.1">
    <property type="nucleotide sequence ID" value="NZ_PIQH01000004.1"/>
</dbReference>
<evidence type="ECO:0000256" key="4">
    <source>
        <dbReference type="ARBA" id="ARBA00023235"/>
    </source>
</evidence>
<evidence type="ECO:0000256" key="1">
    <source>
        <dbReference type="ARBA" id="ARBA00000385"/>
    </source>
</evidence>
<comment type="catalytic activity">
    <reaction evidence="1 5">
        <text>uridine(55) in tRNA = pseudouridine(55) in tRNA</text>
        <dbReference type="Rhea" id="RHEA:42532"/>
        <dbReference type="Rhea" id="RHEA-COMP:10101"/>
        <dbReference type="Rhea" id="RHEA-COMP:10102"/>
        <dbReference type="ChEBI" id="CHEBI:65314"/>
        <dbReference type="ChEBI" id="CHEBI:65315"/>
        <dbReference type="EC" id="5.4.99.25"/>
    </reaction>
</comment>
<dbReference type="Gene3D" id="3.30.2350.10">
    <property type="entry name" value="Pseudouridine synthase"/>
    <property type="match status" value="1"/>
</dbReference>
<name>A0A432ZRH3_9GAMM</name>
<feature type="domain" description="Pseudouridine synthase II N-terminal" evidence="6">
    <location>
        <begin position="34"/>
        <end position="181"/>
    </location>
</feature>
<dbReference type="GO" id="GO:0160148">
    <property type="term" value="F:tRNA pseudouridine(55) synthase activity"/>
    <property type="evidence" value="ECO:0007669"/>
    <property type="project" value="UniProtKB-EC"/>
</dbReference>
<comment type="similarity">
    <text evidence="2 5">Belongs to the pseudouridine synthase TruB family. Type 1 subfamily.</text>
</comment>
<dbReference type="GO" id="GO:1990481">
    <property type="term" value="P:mRNA pseudouridine synthesis"/>
    <property type="evidence" value="ECO:0007669"/>
    <property type="project" value="TreeGrafter"/>
</dbReference>
<dbReference type="NCBIfam" id="TIGR00431">
    <property type="entry name" value="TruB"/>
    <property type="match status" value="1"/>
</dbReference>
<sequence>MPKQAKNKGRPISGVFLLDKPKSVSSNHAMMRVKRLFDAQKAGHTGALDPLATGVLPVCLGEATKFSQYLLDADKTYEVVARLGARTTTSDAEGEIVESHPVAVSEAQIRACLTTFEGPQQQSPSMFSALKYEGRPLYYYARKGIEVPRKVRTITIHQITWLGFNEDSVTLRVRCSKGTYIRTLVDDIGQALGCGAYVAELRRTEVAGINCETLYTLAQLEQQLDVASDRCDGWLLPVDALIQQLPVVTVSAAEAQAYMHGQPIVGDAEQVAHEEYRIKREDGVFLGTGKQKKGKIWPKRRVLLPE</sequence>
<feature type="active site" description="Nucleophile" evidence="5">
    <location>
        <position position="49"/>
    </location>
</feature>
<evidence type="ECO:0000313" key="10">
    <source>
        <dbReference type="Proteomes" id="UP000287996"/>
    </source>
</evidence>
<evidence type="ECO:0000313" key="9">
    <source>
        <dbReference type="EMBL" id="RUO80438.1"/>
    </source>
</evidence>
<accession>A0A432ZRH3</accession>
<dbReference type="Pfam" id="PF09157">
    <property type="entry name" value="TruB-C_2"/>
    <property type="match status" value="1"/>
</dbReference>
<evidence type="ECO:0000256" key="5">
    <source>
        <dbReference type="HAMAP-Rule" id="MF_01080"/>
    </source>
</evidence>
<dbReference type="EC" id="5.4.99.25" evidence="5"/>
<dbReference type="OrthoDB" id="9802309at2"/>
<dbReference type="Pfam" id="PF16198">
    <property type="entry name" value="TruB_C_2"/>
    <property type="match status" value="1"/>
</dbReference>
<keyword evidence="10" id="KW-1185">Reference proteome</keyword>
<dbReference type="HAMAP" id="MF_01080">
    <property type="entry name" value="TruB_bact"/>
    <property type="match status" value="1"/>
</dbReference>
<proteinExistence type="inferred from homology"/>
<dbReference type="InterPro" id="IPR032819">
    <property type="entry name" value="TruB_C"/>
</dbReference>
<keyword evidence="3 5" id="KW-0819">tRNA processing</keyword>
<evidence type="ECO:0000259" key="8">
    <source>
        <dbReference type="Pfam" id="PF16198"/>
    </source>
</evidence>
<dbReference type="InterPro" id="IPR036974">
    <property type="entry name" value="PUA_sf"/>
</dbReference>
<dbReference type="Gene3D" id="2.30.130.10">
    <property type="entry name" value="PUA domain"/>
    <property type="match status" value="1"/>
</dbReference>
<dbReference type="Proteomes" id="UP000287996">
    <property type="component" value="Unassembled WGS sequence"/>
</dbReference>
<dbReference type="AlphaFoldDB" id="A0A432ZRH3"/>
<evidence type="ECO:0000256" key="3">
    <source>
        <dbReference type="ARBA" id="ARBA00022694"/>
    </source>
</evidence>
<dbReference type="SUPFAM" id="SSF55120">
    <property type="entry name" value="Pseudouridine synthase"/>
    <property type="match status" value="1"/>
</dbReference>
<feature type="domain" description="tRNA pseudouridine synthase II TruB subfamily 1 C-terminal" evidence="7">
    <location>
        <begin position="246"/>
        <end position="300"/>
    </location>
</feature>
<keyword evidence="4 5" id="KW-0413">Isomerase</keyword>
<organism evidence="9 10">
    <name type="scientific">Idiomarina tyrosinivorans</name>
    <dbReference type="NCBI Taxonomy" id="1445662"/>
    <lineage>
        <taxon>Bacteria</taxon>
        <taxon>Pseudomonadati</taxon>
        <taxon>Pseudomonadota</taxon>
        <taxon>Gammaproteobacteria</taxon>
        <taxon>Alteromonadales</taxon>
        <taxon>Idiomarinaceae</taxon>
        <taxon>Idiomarina</taxon>
    </lineage>
</organism>
<gene>
    <name evidence="5" type="primary">truB</name>
    <name evidence="9" type="ORF">CWI84_05090</name>
</gene>
<reference evidence="9 10" key="1">
    <citation type="journal article" date="2011" name="Front. Microbiol.">
        <title>Genomic signatures of strain selection and enhancement in Bacillus atrophaeus var. globigii, a historical biowarfare simulant.</title>
        <authorList>
            <person name="Gibbons H.S."/>
            <person name="Broomall S.M."/>
            <person name="McNew L.A."/>
            <person name="Daligault H."/>
            <person name="Chapman C."/>
            <person name="Bruce D."/>
            <person name="Karavis M."/>
            <person name="Krepps M."/>
            <person name="McGregor P.A."/>
            <person name="Hong C."/>
            <person name="Park K.H."/>
            <person name="Akmal A."/>
            <person name="Feldman A."/>
            <person name="Lin J.S."/>
            <person name="Chang W.E."/>
            <person name="Higgs B.W."/>
            <person name="Demirev P."/>
            <person name="Lindquist J."/>
            <person name="Liem A."/>
            <person name="Fochler E."/>
            <person name="Read T.D."/>
            <person name="Tapia R."/>
            <person name="Johnson S."/>
            <person name="Bishop-Lilly K.A."/>
            <person name="Detter C."/>
            <person name="Han C."/>
            <person name="Sozhamannan S."/>
            <person name="Rosenzweig C.N."/>
            <person name="Skowronski E.W."/>
        </authorList>
    </citation>
    <scope>NUCLEOTIDE SEQUENCE [LARGE SCALE GENOMIC DNA]</scope>
    <source>
        <strain evidence="9 10">CC-PW-9</strain>
    </source>
</reference>
<dbReference type="PANTHER" id="PTHR13767">
    <property type="entry name" value="TRNA-PSEUDOURIDINE SYNTHASE"/>
    <property type="match status" value="1"/>
</dbReference>
<dbReference type="InterPro" id="IPR002501">
    <property type="entry name" value="PsdUridine_synth_N"/>
</dbReference>
<evidence type="ECO:0000256" key="2">
    <source>
        <dbReference type="ARBA" id="ARBA00005642"/>
    </source>
</evidence>
<evidence type="ECO:0000259" key="6">
    <source>
        <dbReference type="Pfam" id="PF01509"/>
    </source>
</evidence>